<dbReference type="GO" id="GO:0016853">
    <property type="term" value="F:isomerase activity"/>
    <property type="evidence" value="ECO:0007669"/>
    <property type="project" value="UniProtKB-KW"/>
</dbReference>
<accession>W9DRQ4</accession>
<reference evidence="2 3" key="1">
    <citation type="submission" date="2013-08" db="EMBL/GenBank/DDBJ databases">
        <authorList>
            <consortium name="DOE Joint Genome Institute"/>
            <person name="Eisen J."/>
            <person name="Huntemann M."/>
            <person name="Han J."/>
            <person name="Chen A."/>
            <person name="Kyrpides N."/>
            <person name="Mavromatis K."/>
            <person name="Markowitz V."/>
            <person name="Palaniappan K."/>
            <person name="Ivanova N."/>
            <person name="Schaumberg A."/>
            <person name="Pati A."/>
            <person name="Liolios K."/>
            <person name="Nordberg H.P."/>
            <person name="Cantor M.N."/>
            <person name="Hua S.X."/>
            <person name="Woyke T."/>
        </authorList>
    </citation>
    <scope>NUCLEOTIDE SEQUENCE [LARGE SCALE GENOMIC DNA]</scope>
    <source>
        <strain evidence="2 3">DSM 2278</strain>
    </source>
</reference>
<protein>
    <submittedName>
        <fullName evidence="2">Phosphoglyceromutase</fullName>
        <ecNumber evidence="2">5.4.2.-</ecNumber>
    </submittedName>
</protein>
<dbReference type="GO" id="GO:0046872">
    <property type="term" value="F:metal ion binding"/>
    <property type="evidence" value="ECO:0007669"/>
    <property type="project" value="InterPro"/>
</dbReference>
<dbReference type="STRING" id="1090322.MettiDRAFT_2976"/>
<dbReference type="Pfam" id="PF01676">
    <property type="entry name" value="Metalloenzyme"/>
    <property type="match status" value="1"/>
</dbReference>
<dbReference type="AlphaFoldDB" id="W9DRQ4"/>
<dbReference type="RefSeq" id="WP_023846606.1">
    <property type="nucleotide sequence ID" value="NZ_AZAJ01000001.1"/>
</dbReference>
<sequence>MAPIKNVKTIIPERKIDTLHLFSICCVLLLALCIFTSQAGANTVAEIGSVNTPHGAIILIVDGLSSCYVYPEYTPYAIDGSMLEKAEVPKMQEIFDNSCRVLDVTVPQTFTEGGHSVIATGYSSADSELTGSSETTFFDVAHDYDYLTFAIMEKGDSGGFCSKQNVVMHDTKNSINEPEMVIQTNRITEDNKDISFEITELMQVHSSGLQEKLDQYPEGSIERYIEYNAWVIETGIDVIEYMEKEYPEQNYILTLNAGAVDSAGHYKKNSGYIECIEGIDNISYSLYETCLTNNLAFVLTGDHGMAFPTNDSKGGHQAEKYSVMTESQKVPLAITANDIDNVVVEGKFKQEDIAPTILEVLNIPGKLRLADGEAIALKDYTNVEVIIPEEGELSLTKEGKILFKDNVRENIAFQGIEPDNEYILTFKPLSEQDNTVQQSFSAGSDISVKLLTSEQSSKSDKSYQNSRYIEGGFLIGAVNLTGLLLIRKILKE</sequence>
<dbReference type="EMBL" id="AZAJ01000001">
    <property type="protein sequence ID" value="ETA69474.1"/>
    <property type="molecule type" value="Genomic_DNA"/>
</dbReference>
<evidence type="ECO:0000259" key="1">
    <source>
        <dbReference type="Pfam" id="PF01676"/>
    </source>
</evidence>
<dbReference type="SUPFAM" id="SSF53649">
    <property type="entry name" value="Alkaline phosphatase-like"/>
    <property type="match status" value="1"/>
</dbReference>
<keyword evidence="2" id="KW-0413">Isomerase</keyword>
<dbReference type="Gene3D" id="3.40.720.10">
    <property type="entry name" value="Alkaline Phosphatase, subunit A"/>
    <property type="match status" value="1"/>
</dbReference>
<dbReference type="Proteomes" id="UP000019483">
    <property type="component" value="Unassembled WGS sequence"/>
</dbReference>
<name>W9DRQ4_METTI</name>
<dbReference type="InterPro" id="IPR006124">
    <property type="entry name" value="Metalloenzyme"/>
</dbReference>
<evidence type="ECO:0000313" key="2">
    <source>
        <dbReference type="EMBL" id="ETA69474.1"/>
    </source>
</evidence>
<feature type="domain" description="Metalloenzyme" evidence="1">
    <location>
        <begin position="57"/>
        <end position="363"/>
    </location>
</feature>
<dbReference type="EC" id="5.4.2.-" evidence="2"/>
<comment type="caution">
    <text evidence="2">The sequence shown here is derived from an EMBL/GenBank/DDBJ whole genome shotgun (WGS) entry which is preliminary data.</text>
</comment>
<dbReference type="OrthoDB" id="147085at2157"/>
<organism evidence="2 3">
    <name type="scientific">Methanolobus tindarius DSM 2278</name>
    <dbReference type="NCBI Taxonomy" id="1090322"/>
    <lineage>
        <taxon>Archaea</taxon>
        <taxon>Methanobacteriati</taxon>
        <taxon>Methanobacteriota</taxon>
        <taxon>Stenosarchaea group</taxon>
        <taxon>Methanomicrobia</taxon>
        <taxon>Methanosarcinales</taxon>
        <taxon>Methanosarcinaceae</taxon>
        <taxon>Methanolobus</taxon>
    </lineage>
</organism>
<evidence type="ECO:0000313" key="3">
    <source>
        <dbReference type="Proteomes" id="UP000019483"/>
    </source>
</evidence>
<dbReference type="InterPro" id="IPR017850">
    <property type="entry name" value="Alkaline_phosphatase_core_sf"/>
</dbReference>
<gene>
    <name evidence="2" type="ORF">MettiDRAFT_2976</name>
</gene>
<keyword evidence="3" id="KW-1185">Reference proteome</keyword>
<proteinExistence type="predicted"/>